<keyword evidence="5" id="KW-0732">Signal</keyword>
<dbReference type="STRING" id="659014.SAMN04487996_10774"/>
<feature type="chain" id="PRO_5011500671" evidence="5">
    <location>
        <begin position="22"/>
        <end position="400"/>
    </location>
</feature>
<evidence type="ECO:0000259" key="6">
    <source>
        <dbReference type="Pfam" id="PF06441"/>
    </source>
</evidence>
<organism evidence="7 8">
    <name type="scientific">Dyadobacter soli</name>
    <dbReference type="NCBI Taxonomy" id="659014"/>
    <lineage>
        <taxon>Bacteria</taxon>
        <taxon>Pseudomonadati</taxon>
        <taxon>Bacteroidota</taxon>
        <taxon>Cytophagia</taxon>
        <taxon>Cytophagales</taxon>
        <taxon>Spirosomataceae</taxon>
        <taxon>Dyadobacter</taxon>
    </lineage>
</organism>
<dbReference type="InterPro" id="IPR000639">
    <property type="entry name" value="Epox_hydrolase-like"/>
</dbReference>
<proteinExistence type="inferred from homology"/>
<dbReference type="PIRSF" id="PIRSF001112">
    <property type="entry name" value="Epoxide_hydrolase"/>
    <property type="match status" value="1"/>
</dbReference>
<keyword evidence="3" id="KW-0378">Hydrolase</keyword>
<dbReference type="InterPro" id="IPR016292">
    <property type="entry name" value="Epoxide_hydrolase"/>
</dbReference>
<dbReference type="EMBL" id="FNAN01000007">
    <property type="protein sequence ID" value="SDE81518.1"/>
    <property type="molecule type" value="Genomic_DNA"/>
</dbReference>
<evidence type="ECO:0000313" key="7">
    <source>
        <dbReference type="EMBL" id="SDE81518.1"/>
    </source>
</evidence>
<dbReference type="Gene3D" id="3.40.50.1820">
    <property type="entry name" value="alpha/beta hydrolase"/>
    <property type="match status" value="1"/>
</dbReference>
<dbReference type="GO" id="GO:0004301">
    <property type="term" value="F:epoxide hydrolase activity"/>
    <property type="evidence" value="ECO:0007669"/>
    <property type="project" value="TreeGrafter"/>
</dbReference>
<dbReference type="PANTHER" id="PTHR21661">
    <property type="entry name" value="EPOXIDE HYDROLASE 1-RELATED"/>
    <property type="match status" value="1"/>
</dbReference>
<dbReference type="Proteomes" id="UP000198748">
    <property type="component" value="Unassembled WGS sequence"/>
</dbReference>
<evidence type="ECO:0000256" key="3">
    <source>
        <dbReference type="ARBA" id="ARBA00022801"/>
    </source>
</evidence>
<dbReference type="Pfam" id="PF06441">
    <property type="entry name" value="EHN"/>
    <property type="match status" value="1"/>
</dbReference>
<dbReference type="SUPFAM" id="SSF53474">
    <property type="entry name" value="alpha/beta-Hydrolases"/>
    <property type="match status" value="1"/>
</dbReference>
<evidence type="ECO:0000256" key="2">
    <source>
        <dbReference type="ARBA" id="ARBA00022797"/>
    </source>
</evidence>
<dbReference type="GO" id="GO:0097176">
    <property type="term" value="P:epoxide metabolic process"/>
    <property type="evidence" value="ECO:0007669"/>
    <property type="project" value="TreeGrafter"/>
</dbReference>
<feature type="active site" description="Nucleophile" evidence="4">
    <location>
        <position position="197"/>
    </location>
</feature>
<dbReference type="InterPro" id="IPR029058">
    <property type="entry name" value="AB_hydrolase_fold"/>
</dbReference>
<feature type="domain" description="Epoxide hydrolase N-terminal" evidence="6">
    <location>
        <begin position="33"/>
        <end position="137"/>
    </location>
</feature>
<feature type="signal peptide" evidence="5">
    <location>
        <begin position="1"/>
        <end position="21"/>
    </location>
</feature>
<dbReference type="PRINTS" id="PR00412">
    <property type="entry name" value="EPOXHYDRLASE"/>
</dbReference>
<keyword evidence="2" id="KW-0058">Aromatic hydrocarbons catabolism</keyword>
<comment type="similarity">
    <text evidence="1">Belongs to the peptidase S33 family.</text>
</comment>
<dbReference type="AlphaFoldDB" id="A0A1G7G052"/>
<name>A0A1G7G052_9BACT</name>
<feature type="active site" description="Proton acceptor" evidence="4">
    <location>
        <position position="378"/>
    </location>
</feature>
<evidence type="ECO:0000256" key="5">
    <source>
        <dbReference type="SAM" id="SignalP"/>
    </source>
</evidence>
<gene>
    <name evidence="7" type="ORF">SAMN04487996_10774</name>
</gene>
<keyword evidence="8" id="KW-1185">Reference proteome</keyword>
<accession>A0A1G7G052</accession>
<sequence length="400" mass="44826">MKTLRILLITSLVMRSMIAFSQTKKISSMKNMEVFKVSVSQQVLDDLKSRLQNTRWPGEAEGSGWHFGTSEVYLKELVQYWLTSYDWRKHEAELNKYPQYIADVNGVKIHFQYIKGKGNNSKPLILTHGWPDSYYRFHKLIPLLTEGEQSFDLVIPSIPGFGFSGKTAVTSEAVADLWKELMTNNLGYAKFYAAGGDVGMNVTKALASKYPDVVAGVHFTDVGYPMGQEDPATMSEAEQQFAQFVQQWWYSEGAYAMVHATKPQSLAYGLNDSPTGLAAWILSFGNAGAAPEILEVAFGGRDALLTNIMIYWTTQTIATSMRMYKADAIAQWSGAQPLQKSNVPAGVALFPREAQFPKEWAERFVNVVSFRKMEEGGHFAALEVPDAFASELRSFFYSIR</sequence>
<dbReference type="InterPro" id="IPR010497">
    <property type="entry name" value="Epoxide_hydro_N"/>
</dbReference>
<reference evidence="8" key="1">
    <citation type="submission" date="2016-10" db="EMBL/GenBank/DDBJ databases">
        <authorList>
            <person name="Varghese N."/>
            <person name="Submissions S."/>
        </authorList>
    </citation>
    <scope>NUCLEOTIDE SEQUENCE [LARGE SCALE GENOMIC DNA]</scope>
    <source>
        <strain evidence="8">DSM 25329</strain>
    </source>
</reference>
<evidence type="ECO:0000313" key="8">
    <source>
        <dbReference type="Proteomes" id="UP000198748"/>
    </source>
</evidence>
<evidence type="ECO:0000256" key="1">
    <source>
        <dbReference type="ARBA" id="ARBA00010088"/>
    </source>
</evidence>
<protein>
    <submittedName>
        <fullName evidence="7">Pimeloyl-ACP methyl ester carboxylesterase</fullName>
    </submittedName>
</protein>
<feature type="active site" description="Proton donor" evidence="4">
    <location>
        <position position="324"/>
    </location>
</feature>
<dbReference type="PANTHER" id="PTHR21661:SF35">
    <property type="entry name" value="EPOXIDE HYDROLASE"/>
    <property type="match status" value="1"/>
</dbReference>
<evidence type="ECO:0000256" key="4">
    <source>
        <dbReference type="PIRSR" id="PIRSR001112-1"/>
    </source>
</evidence>